<dbReference type="AlphaFoldDB" id="D2UXM1"/>
<reference evidence="5 6" key="1">
    <citation type="journal article" date="2010" name="Cell">
        <title>The genome of Naegleria gruberi illuminates early eukaryotic versatility.</title>
        <authorList>
            <person name="Fritz-Laylin L.K."/>
            <person name="Prochnik S.E."/>
            <person name="Ginger M.L."/>
            <person name="Dacks J.B."/>
            <person name="Carpenter M.L."/>
            <person name="Field M.C."/>
            <person name="Kuo A."/>
            <person name="Paredez A."/>
            <person name="Chapman J."/>
            <person name="Pham J."/>
            <person name="Shu S."/>
            <person name="Neupane R."/>
            <person name="Cipriano M."/>
            <person name="Mancuso J."/>
            <person name="Tu H."/>
            <person name="Salamov A."/>
            <person name="Lindquist E."/>
            <person name="Shapiro H."/>
            <person name="Lucas S."/>
            <person name="Grigoriev I.V."/>
            <person name="Cande W.Z."/>
            <person name="Fulton C."/>
            <person name="Rokhsar D.S."/>
            <person name="Dawson S.C."/>
        </authorList>
    </citation>
    <scope>NUCLEOTIDE SEQUENCE [LARGE SCALE GENOMIC DNA]</scope>
    <source>
        <strain evidence="5 6">NEG-M</strain>
    </source>
</reference>
<evidence type="ECO:0000256" key="3">
    <source>
        <dbReference type="PROSITE-ProRule" id="PRU10141"/>
    </source>
</evidence>
<dbReference type="InParanoid" id="D2UXM1"/>
<dbReference type="Pfam" id="PF14381">
    <property type="entry name" value="EDR1_CTR1_ARMC3_pept"/>
    <property type="match status" value="1"/>
</dbReference>
<name>D2UXM1_NAEGR</name>
<dbReference type="PROSITE" id="PS00108">
    <property type="entry name" value="PROTEIN_KINASE_ST"/>
    <property type="match status" value="1"/>
</dbReference>
<evidence type="ECO:0000256" key="2">
    <source>
        <dbReference type="ARBA" id="ARBA00022840"/>
    </source>
</evidence>
<evidence type="ECO:0000259" key="4">
    <source>
        <dbReference type="PROSITE" id="PS50011"/>
    </source>
</evidence>
<keyword evidence="2 3" id="KW-0067">ATP-binding</keyword>
<dbReference type="KEGG" id="ngr:NAEGRDRAFT_61174"/>
<dbReference type="InterPro" id="IPR017441">
    <property type="entry name" value="Protein_kinase_ATP_BS"/>
</dbReference>
<dbReference type="Gene3D" id="1.10.510.10">
    <property type="entry name" value="Transferase(Phosphotransferase) domain 1"/>
    <property type="match status" value="1"/>
</dbReference>
<dbReference type="VEuPathDB" id="AmoebaDB:NAEGRDRAFT_61174"/>
<sequence>MKEKPSASSSERHDYDQALALQLYYDEKKNHHNHPYKKDKKIRNSVQSTFTDAKKDIEKKLSSAFRDCIAMLEKNQLPSHHNIYTIKGLVDNQKKIDSQTRIKLFINAETLVERIRKYFTHYLDECFTVKSILSLEKYFILKSLRYLAEDISYSIVKGDETSKYKNTSLLDFDDHISSVNRRKIFLDGGRKNSSNREIIVIDEERDEGLMLIVETFRSIFMKKFGTTKFQSNKFNSKTLLELFSLLSNYVNSCFGGNSNNIVELSNAFIENFLKKSKSQRIMLGDIRFGVCRHRAILFKYLCDHLFVFGLVNDIRCRLVRGNVNGGNHAWNVVSIIDCEASNPTIQKFFLVDVMLHPGKLYDIASIEAHNYIRQGSDNGIGGLSVRLSPNEKDLYSVVGEKRLLGRGATGKVVQCTVNLPITGKIDCAVKKVVLQNNQDRTVREINLLTYLTHPNIIRFYNARILKNSTETSIFIYMELMDCNARKFISDFKSQITKETREYVFELLFFLINVARGISYLHSKNIIHRDIKPENITLKYHRNSPKTIAKVRLVDFDIAVKQSVGSGTICGTSGYIHYSDLLEPKTASTSLDCYSYGILLAEMFMDLSPIEFFAKYPNEHIAFANYYSIGNIEKQIDSKFSCIPSSYRAAFKEIVADCIQVPEKRPKMSQILVKLENYLLKNYIKKAEEVLATTIK</sequence>
<keyword evidence="1 3" id="KW-0547">Nucleotide-binding</keyword>
<dbReference type="InterPro" id="IPR008271">
    <property type="entry name" value="Ser/Thr_kinase_AS"/>
</dbReference>
<dbReference type="OMA" id="CNARKFI"/>
<dbReference type="SMART" id="SM00220">
    <property type="entry name" value="S_TKc"/>
    <property type="match status" value="1"/>
</dbReference>
<dbReference type="RefSeq" id="XP_002683401.1">
    <property type="nucleotide sequence ID" value="XM_002683355.1"/>
</dbReference>
<dbReference type="EMBL" id="GG738845">
    <property type="protein sequence ID" value="EFC50657.1"/>
    <property type="molecule type" value="Genomic_DNA"/>
</dbReference>
<dbReference type="GO" id="GO:0004672">
    <property type="term" value="F:protein kinase activity"/>
    <property type="evidence" value="ECO:0007669"/>
    <property type="project" value="InterPro"/>
</dbReference>
<evidence type="ECO:0000313" key="5">
    <source>
        <dbReference type="EMBL" id="EFC50657.1"/>
    </source>
</evidence>
<dbReference type="InterPro" id="IPR011009">
    <property type="entry name" value="Kinase-like_dom_sf"/>
</dbReference>
<dbReference type="Pfam" id="PF00069">
    <property type="entry name" value="Pkinase"/>
    <property type="match status" value="1"/>
</dbReference>
<dbReference type="PROSITE" id="PS00107">
    <property type="entry name" value="PROTEIN_KINASE_ATP"/>
    <property type="match status" value="1"/>
</dbReference>
<dbReference type="GO" id="GO:0005524">
    <property type="term" value="F:ATP binding"/>
    <property type="evidence" value="ECO:0007669"/>
    <property type="project" value="UniProtKB-UniRule"/>
</dbReference>
<dbReference type="SUPFAM" id="SSF56112">
    <property type="entry name" value="Protein kinase-like (PK-like)"/>
    <property type="match status" value="1"/>
</dbReference>
<dbReference type="Gene3D" id="3.30.200.20">
    <property type="entry name" value="Phosphorylase Kinase, domain 1"/>
    <property type="match status" value="1"/>
</dbReference>
<dbReference type="InterPro" id="IPR000719">
    <property type="entry name" value="Prot_kinase_dom"/>
</dbReference>
<dbReference type="PANTHER" id="PTHR44167">
    <property type="entry name" value="OVARIAN-SPECIFIC SERINE/THREONINE-PROTEIN KINASE LOK-RELATED"/>
    <property type="match status" value="1"/>
</dbReference>
<feature type="binding site" evidence="3">
    <location>
        <position position="431"/>
    </location>
    <ligand>
        <name>ATP</name>
        <dbReference type="ChEBI" id="CHEBI:30616"/>
    </ligand>
</feature>
<dbReference type="PANTHER" id="PTHR44167:SF24">
    <property type="entry name" value="SERINE_THREONINE-PROTEIN KINASE CHK2"/>
    <property type="match status" value="1"/>
</dbReference>
<protein>
    <submittedName>
        <fullName evidence="5">Predicted protein</fullName>
    </submittedName>
</protein>
<keyword evidence="6" id="KW-1185">Reference proteome</keyword>
<proteinExistence type="predicted"/>
<dbReference type="Proteomes" id="UP000006671">
    <property type="component" value="Unassembled WGS sequence"/>
</dbReference>
<evidence type="ECO:0000313" key="6">
    <source>
        <dbReference type="Proteomes" id="UP000006671"/>
    </source>
</evidence>
<dbReference type="PROSITE" id="PS50011">
    <property type="entry name" value="PROTEIN_KINASE_DOM"/>
    <property type="match status" value="1"/>
</dbReference>
<dbReference type="GeneID" id="8863599"/>
<gene>
    <name evidence="5" type="ORF">NAEGRDRAFT_61174</name>
</gene>
<accession>D2UXM1</accession>
<dbReference type="STRING" id="5762.D2UXM1"/>
<organism evidence="6">
    <name type="scientific">Naegleria gruberi</name>
    <name type="common">Amoeba</name>
    <dbReference type="NCBI Taxonomy" id="5762"/>
    <lineage>
        <taxon>Eukaryota</taxon>
        <taxon>Discoba</taxon>
        <taxon>Heterolobosea</taxon>
        <taxon>Tetramitia</taxon>
        <taxon>Eutetramitia</taxon>
        <taxon>Vahlkampfiidae</taxon>
        <taxon>Naegleria</taxon>
    </lineage>
</organism>
<feature type="domain" description="Protein kinase" evidence="4">
    <location>
        <begin position="398"/>
        <end position="678"/>
    </location>
</feature>
<dbReference type="InterPro" id="IPR055164">
    <property type="entry name" value="EDR1/CTR1/ARMC3-like_pept-like"/>
</dbReference>
<evidence type="ECO:0000256" key="1">
    <source>
        <dbReference type="ARBA" id="ARBA00022741"/>
    </source>
</evidence>
<dbReference type="eggNOG" id="ENOG502QWQH">
    <property type="taxonomic scope" value="Eukaryota"/>
</dbReference>
<dbReference type="OrthoDB" id="7537227at2759"/>